<dbReference type="PRINTS" id="PR00116">
    <property type="entry name" value="ARGINASE"/>
</dbReference>
<feature type="binding site" evidence="5">
    <location>
        <position position="243"/>
    </location>
    <ligand>
        <name>Mn(2+)</name>
        <dbReference type="ChEBI" id="CHEBI:29035"/>
        <label>2</label>
    </ligand>
</feature>
<comment type="function">
    <text evidence="5">Catalyzes the conversion of N-formimidoyl-L-glutamate to L-glutamate and formamide.</text>
</comment>
<keyword evidence="1 5" id="KW-0479">Metal-binding</keyword>
<dbReference type="InterPro" id="IPR023696">
    <property type="entry name" value="Ureohydrolase_dom_sf"/>
</dbReference>
<keyword evidence="9" id="KW-1185">Reference proteome</keyword>
<comment type="catalytic activity">
    <reaction evidence="5">
        <text>N-formimidoyl-L-glutamate + H2O = formamide + L-glutamate</text>
        <dbReference type="Rhea" id="RHEA:22492"/>
        <dbReference type="ChEBI" id="CHEBI:15377"/>
        <dbReference type="ChEBI" id="CHEBI:16397"/>
        <dbReference type="ChEBI" id="CHEBI:29985"/>
        <dbReference type="ChEBI" id="CHEBI:58928"/>
        <dbReference type="EC" id="3.5.3.8"/>
    </reaction>
</comment>
<dbReference type="EMBL" id="JARRAF010000028">
    <property type="protein sequence ID" value="MDK2125991.1"/>
    <property type="molecule type" value="Genomic_DNA"/>
</dbReference>
<dbReference type="InterPro" id="IPR006035">
    <property type="entry name" value="Ureohydrolase"/>
</dbReference>
<keyword evidence="2 5" id="KW-0378">Hydrolase</keyword>
<evidence type="ECO:0000313" key="9">
    <source>
        <dbReference type="Proteomes" id="UP001172778"/>
    </source>
</evidence>
<dbReference type="NCBIfam" id="TIGR01227">
    <property type="entry name" value="hutG"/>
    <property type="match status" value="1"/>
</dbReference>
<organism evidence="8 9">
    <name type="scientific">Parachitinimonas caeni</name>
    <dbReference type="NCBI Taxonomy" id="3031301"/>
    <lineage>
        <taxon>Bacteria</taxon>
        <taxon>Pseudomonadati</taxon>
        <taxon>Pseudomonadota</taxon>
        <taxon>Betaproteobacteria</taxon>
        <taxon>Neisseriales</taxon>
        <taxon>Chitinibacteraceae</taxon>
        <taxon>Parachitinimonas</taxon>
    </lineage>
</organism>
<dbReference type="PIRSF" id="PIRSF036979">
    <property type="entry name" value="Arginase"/>
    <property type="match status" value="1"/>
</dbReference>
<evidence type="ECO:0000256" key="2">
    <source>
        <dbReference type="ARBA" id="ARBA00022801"/>
    </source>
</evidence>
<dbReference type="CDD" id="cd09988">
    <property type="entry name" value="Formimidoylglutamase"/>
    <property type="match status" value="1"/>
</dbReference>
<feature type="binding site" evidence="5">
    <location>
        <position position="156"/>
    </location>
    <ligand>
        <name>Mn(2+)</name>
        <dbReference type="ChEBI" id="CHEBI:29035"/>
        <label>1</label>
    </ligand>
</feature>
<reference evidence="8" key="1">
    <citation type="submission" date="2023-03" db="EMBL/GenBank/DDBJ databases">
        <title>Chitinimonas shenzhenensis gen. nov., sp. nov., a novel member of family Burkholderiaceae isolated from activated sludge collected in Shen Zhen, China.</title>
        <authorList>
            <person name="Wang X."/>
        </authorList>
    </citation>
    <scope>NUCLEOTIDE SEQUENCE</scope>
    <source>
        <strain evidence="8">DQS-5</strain>
    </source>
</reference>
<feature type="binding site" evidence="5">
    <location>
        <position position="123"/>
    </location>
    <ligand>
        <name>Mn(2+)</name>
        <dbReference type="ChEBI" id="CHEBI:29035"/>
        <label>1</label>
    </ligand>
</feature>
<dbReference type="EC" id="3.5.3.8" evidence="5 6"/>
<comment type="cofactor">
    <cofactor evidence="5">
        <name>Mn(2+)</name>
        <dbReference type="ChEBI" id="CHEBI:29035"/>
    </cofactor>
    <text evidence="5">Binds 2 manganese ions per subunit.</text>
</comment>
<dbReference type="RefSeq" id="WP_284102306.1">
    <property type="nucleotide sequence ID" value="NZ_JARRAF010000028.1"/>
</dbReference>
<dbReference type="PROSITE" id="PS51409">
    <property type="entry name" value="ARGINASE_2"/>
    <property type="match status" value="1"/>
</dbReference>
<feature type="binding site" evidence="5">
    <location>
        <position position="152"/>
    </location>
    <ligand>
        <name>Mn(2+)</name>
        <dbReference type="ChEBI" id="CHEBI:29035"/>
        <label>2</label>
    </ligand>
</feature>
<keyword evidence="3 5" id="KW-0369">Histidine metabolism</keyword>
<keyword evidence="4 5" id="KW-0464">Manganese</keyword>
<accession>A0ABT7E0Z3</accession>
<dbReference type="SUPFAM" id="SSF52768">
    <property type="entry name" value="Arginase/deacetylase"/>
    <property type="match status" value="1"/>
</dbReference>
<evidence type="ECO:0000256" key="3">
    <source>
        <dbReference type="ARBA" id="ARBA00022808"/>
    </source>
</evidence>
<dbReference type="Pfam" id="PF00491">
    <property type="entry name" value="Arginase"/>
    <property type="match status" value="1"/>
</dbReference>
<name>A0ABT7E0Z3_9NEIS</name>
<gene>
    <name evidence="5 8" type="primary">hutG</name>
    <name evidence="8" type="ORF">PZA18_18265</name>
</gene>
<evidence type="ECO:0000313" key="8">
    <source>
        <dbReference type="EMBL" id="MDK2125991.1"/>
    </source>
</evidence>
<evidence type="ECO:0000256" key="7">
    <source>
        <dbReference type="PROSITE-ProRule" id="PRU00742"/>
    </source>
</evidence>
<comment type="caution">
    <text evidence="8">The sequence shown here is derived from an EMBL/GenBank/DDBJ whole genome shotgun (WGS) entry which is preliminary data.</text>
</comment>
<dbReference type="Proteomes" id="UP001172778">
    <property type="component" value="Unassembled WGS sequence"/>
</dbReference>
<comment type="similarity">
    <text evidence="5 7">Belongs to the arginase family.</text>
</comment>
<evidence type="ECO:0000256" key="6">
    <source>
        <dbReference type="NCBIfam" id="TIGR01227"/>
    </source>
</evidence>
<comment type="pathway">
    <text evidence="5">Amino-acid degradation; L-histidine degradation into L-glutamate; L-glutamate from N-formimidoyl-L-glutamate (hydrolase route): step 1/1.</text>
</comment>
<dbReference type="HAMAP" id="MF_00737">
    <property type="entry name" value="Formimidoylglutam"/>
    <property type="match status" value="1"/>
</dbReference>
<feature type="binding site" evidence="5">
    <location>
        <position position="152"/>
    </location>
    <ligand>
        <name>Mn(2+)</name>
        <dbReference type="ChEBI" id="CHEBI:29035"/>
        <label>1</label>
    </ligand>
</feature>
<sequence length="312" mass="34167">MYQPAEMSIWRGRVDHEEGALAVRWHERVTAMHGAIGPGVALLGFRCDAGVTRNQGRPGAKQGPTVIRQALANMAWHQTRLVHDAGDVHCEDDQLEAAQTVLAREVAQCLMDGHFPIVLGGGHEVAFGSFLGLARFAESQPKPPRIGIINFDAHFDLRGSERPSSGTPFRQIARMCQESGWPFRYCCLGVSEPGNTPALFATARELNVLWRLDDEMGIHQLADSQQQVNAFVESVDWIYLTICLDVLPAAVAPGVSAPAARGVALEVVETLIDQIKQSGKLKMADVAEMNPSFDIDNRTAKVAARLVWRLAR</sequence>
<dbReference type="InterPro" id="IPR005923">
    <property type="entry name" value="HutG"/>
</dbReference>
<feature type="binding site" evidence="5">
    <location>
        <position position="245"/>
    </location>
    <ligand>
        <name>Mn(2+)</name>
        <dbReference type="ChEBI" id="CHEBI:29035"/>
        <label>2</label>
    </ligand>
</feature>
<proteinExistence type="inferred from homology"/>
<evidence type="ECO:0000256" key="5">
    <source>
        <dbReference type="HAMAP-Rule" id="MF_00737"/>
    </source>
</evidence>
<evidence type="ECO:0000256" key="4">
    <source>
        <dbReference type="ARBA" id="ARBA00023211"/>
    </source>
</evidence>
<dbReference type="GO" id="GO:0050415">
    <property type="term" value="F:formimidoylglutamase activity"/>
    <property type="evidence" value="ECO:0007669"/>
    <property type="project" value="UniProtKB-EC"/>
</dbReference>
<evidence type="ECO:0000256" key="1">
    <source>
        <dbReference type="ARBA" id="ARBA00022723"/>
    </source>
</evidence>
<dbReference type="Gene3D" id="3.40.800.10">
    <property type="entry name" value="Ureohydrolase domain"/>
    <property type="match status" value="1"/>
</dbReference>
<dbReference type="PANTHER" id="PTHR11358">
    <property type="entry name" value="ARGINASE/AGMATINASE"/>
    <property type="match status" value="1"/>
</dbReference>
<feature type="binding site" evidence="5">
    <location>
        <position position="154"/>
    </location>
    <ligand>
        <name>Mn(2+)</name>
        <dbReference type="ChEBI" id="CHEBI:29035"/>
        <label>2</label>
    </ligand>
</feature>
<protein>
    <recommendedName>
        <fullName evidence="5 6">Formimidoylglutamase</fullName>
        <ecNumber evidence="5 6">3.5.3.8</ecNumber>
    </recommendedName>
    <alternativeName>
        <fullName evidence="5">Formiminoglutamase</fullName>
    </alternativeName>
    <alternativeName>
        <fullName evidence="5">Formiminoglutamate hydrolase</fullName>
    </alternativeName>
</protein>
<feature type="binding site" evidence="5">
    <location>
        <position position="243"/>
    </location>
    <ligand>
        <name>Mn(2+)</name>
        <dbReference type="ChEBI" id="CHEBI:29035"/>
        <label>1</label>
    </ligand>
</feature>
<dbReference type="PANTHER" id="PTHR11358:SF35">
    <property type="entry name" value="FORMIMIDOYLGLUTAMASE"/>
    <property type="match status" value="1"/>
</dbReference>